<keyword evidence="2" id="KW-1185">Reference proteome</keyword>
<proteinExistence type="predicted"/>
<protein>
    <submittedName>
        <fullName evidence="1">Uncharacterized protein</fullName>
    </submittedName>
</protein>
<sequence length="53" mass="6181">MLHIVKPMFFFPLLFSNSIKLDIQPCLNCAVLMLHIVKPMFFFFLSCSQTTLN</sequence>
<reference evidence="1" key="1">
    <citation type="submission" date="2022-01" db="EMBL/GenBank/DDBJ databases">
        <authorList>
            <person name="King R."/>
        </authorList>
    </citation>
    <scope>NUCLEOTIDE SEQUENCE</scope>
</reference>
<name>A0A9P0H0G0_NEZVI</name>
<gene>
    <name evidence="1" type="ORF">NEZAVI_LOCUS4921</name>
</gene>
<accession>A0A9P0H0G0</accession>
<dbReference type="EMBL" id="OV725078">
    <property type="protein sequence ID" value="CAH1394409.1"/>
    <property type="molecule type" value="Genomic_DNA"/>
</dbReference>
<evidence type="ECO:0000313" key="1">
    <source>
        <dbReference type="EMBL" id="CAH1394409.1"/>
    </source>
</evidence>
<dbReference type="AlphaFoldDB" id="A0A9P0H0G0"/>
<evidence type="ECO:0000313" key="2">
    <source>
        <dbReference type="Proteomes" id="UP001152798"/>
    </source>
</evidence>
<organism evidence="1 2">
    <name type="scientific">Nezara viridula</name>
    <name type="common">Southern green stink bug</name>
    <name type="synonym">Cimex viridulus</name>
    <dbReference type="NCBI Taxonomy" id="85310"/>
    <lineage>
        <taxon>Eukaryota</taxon>
        <taxon>Metazoa</taxon>
        <taxon>Ecdysozoa</taxon>
        <taxon>Arthropoda</taxon>
        <taxon>Hexapoda</taxon>
        <taxon>Insecta</taxon>
        <taxon>Pterygota</taxon>
        <taxon>Neoptera</taxon>
        <taxon>Paraneoptera</taxon>
        <taxon>Hemiptera</taxon>
        <taxon>Heteroptera</taxon>
        <taxon>Panheteroptera</taxon>
        <taxon>Pentatomomorpha</taxon>
        <taxon>Pentatomoidea</taxon>
        <taxon>Pentatomidae</taxon>
        <taxon>Pentatominae</taxon>
        <taxon>Nezara</taxon>
    </lineage>
</organism>
<dbReference type="Proteomes" id="UP001152798">
    <property type="component" value="Chromosome 2"/>
</dbReference>